<sequence length="347" mass="39869">MIRKFTSMKRCKIREFVKFIGVVVAACPAVRYGWVYSKYFERDKCFPNRLGCNGNRTQGFWDIDERKLHINQLELLAAFFWVKCFASELQICNILCRIDNTTAIAYINRIGGIQYPSLNDLSRSPHKEWRRLSLVAGHLSAKHSAEKKIPLCSRSTFNQYESTLKNWWLFCKSNSLHIFVYSISAILSFLTVHYEQGASYGTLNTYRSANSLIISPDVGRNPNIKRFFKGVFRHRPTRPKYGATWYPAKVLTYISSKGPNEGLNHDYVTRRLATLLALTTVHRVQTLALIDTRNINIGQENIQIRIPDEIKTVITNFTILQTGPENLRCKDINLQSGSYKAEQTGLP</sequence>
<dbReference type="Gene3D" id="1.10.150.130">
    <property type="match status" value="1"/>
</dbReference>
<dbReference type="CDD" id="cd09275">
    <property type="entry name" value="RNase_HI_RT_DIRS1"/>
    <property type="match status" value="1"/>
</dbReference>
<dbReference type="PANTHER" id="PTHR35617:SF3">
    <property type="entry name" value="CORE-BINDING (CB) DOMAIN-CONTAINING PROTEIN"/>
    <property type="match status" value="1"/>
</dbReference>
<dbReference type="Proteomes" id="UP001162164">
    <property type="component" value="Unassembled WGS sequence"/>
</dbReference>
<dbReference type="EMBL" id="JAPWTJ010000326">
    <property type="protein sequence ID" value="KAJ8979618.1"/>
    <property type="molecule type" value="Genomic_DNA"/>
</dbReference>
<organism evidence="2 3">
    <name type="scientific">Molorchus minor</name>
    <dbReference type="NCBI Taxonomy" id="1323400"/>
    <lineage>
        <taxon>Eukaryota</taxon>
        <taxon>Metazoa</taxon>
        <taxon>Ecdysozoa</taxon>
        <taxon>Arthropoda</taxon>
        <taxon>Hexapoda</taxon>
        <taxon>Insecta</taxon>
        <taxon>Pterygota</taxon>
        <taxon>Neoptera</taxon>
        <taxon>Endopterygota</taxon>
        <taxon>Coleoptera</taxon>
        <taxon>Polyphaga</taxon>
        <taxon>Cucujiformia</taxon>
        <taxon>Chrysomeloidea</taxon>
        <taxon>Cerambycidae</taxon>
        <taxon>Lamiinae</taxon>
        <taxon>Monochamini</taxon>
        <taxon>Molorchus</taxon>
    </lineage>
</organism>
<protein>
    <submittedName>
        <fullName evidence="2">Uncharacterized protein</fullName>
    </submittedName>
</protein>
<keyword evidence="3" id="KW-1185">Reference proteome</keyword>
<evidence type="ECO:0000313" key="2">
    <source>
        <dbReference type="EMBL" id="KAJ8979618.1"/>
    </source>
</evidence>
<dbReference type="SUPFAM" id="SSF47823">
    <property type="entry name" value="lambda integrase-like, N-terminal domain"/>
    <property type="match status" value="1"/>
</dbReference>
<reference evidence="2" key="1">
    <citation type="journal article" date="2023" name="Insect Mol. Biol.">
        <title>Genome sequencing provides insights into the evolution of gene families encoding plant cell wall-degrading enzymes in longhorned beetles.</title>
        <authorList>
            <person name="Shin N.R."/>
            <person name="Okamura Y."/>
            <person name="Kirsch R."/>
            <person name="Pauchet Y."/>
        </authorList>
    </citation>
    <scope>NUCLEOTIDE SEQUENCE</scope>
    <source>
        <strain evidence="2">MMC_N1</strain>
    </source>
</reference>
<proteinExistence type="predicted"/>
<evidence type="ECO:0000256" key="1">
    <source>
        <dbReference type="ARBA" id="ARBA00023125"/>
    </source>
</evidence>
<comment type="caution">
    <text evidence="2">The sequence shown here is derived from an EMBL/GenBank/DDBJ whole genome shotgun (WGS) entry which is preliminary data.</text>
</comment>
<keyword evidence="1" id="KW-0238">DNA-binding</keyword>
<accession>A0ABQ9JNQ1</accession>
<evidence type="ECO:0000313" key="3">
    <source>
        <dbReference type="Proteomes" id="UP001162164"/>
    </source>
</evidence>
<gene>
    <name evidence="2" type="ORF">NQ317_005295</name>
</gene>
<dbReference type="InterPro" id="IPR010998">
    <property type="entry name" value="Integrase_recombinase_N"/>
</dbReference>
<name>A0ABQ9JNQ1_9CUCU</name>
<dbReference type="PANTHER" id="PTHR35617">
    <property type="entry name" value="PHAGE_INTEGRASE DOMAIN-CONTAINING PROTEIN"/>
    <property type="match status" value="1"/>
</dbReference>